<reference evidence="2" key="2">
    <citation type="journal article" date="2015" name="Data Brief">
        <title>Shoot transcriptome of the giant reed, Arundo donax.</title>
        <authorList>
            <person name="Barrero R.A."/>
            <person name="Guerrero F.D."/>
            <person name="Moolhuijzen P."/>
            <person name="Goolsby J.A."/>
            <person name="Tidwell J."/>
            <person name="Bellgard S.E."/>
            <person name="Bellgard M.I."/>
        </authorList>
    </citation>
    <scope>NUCLEOTIDE SEQUENCE</scope>
    <source>
        <tissue evidence="2">Shoot tissue taken approximately 20 cm above the soil surface</tissue>
    </source>
</reference>
<sequence length="27" mass="2842">MPANIKAKSLTGGHATNPAQLFSFSPR</sequence>
<accession>A0A0A9BDZ5</accession>
<evidence type="ECO:0000256" key="1">
    <source>
        <dbReference type="SAM" id="MobiDB-lite"/>
    </source>
</evidence>
<proteinExistence type="predicted"/>
<organism evidence="2">
    <name type="scientific">Arundo donax</name>
    <name type="common">Giant reed</name>
    <name type="synonym">Donax arundinaceus</name>
    <dbReference type="NCBI Taxonomy" id="35708"/>
    <lineage>
        <taxon>Eukaryota</taxon>
        <taxon>Viridiplantae</taxon>
        <taxon>Streptophyta</taxon>
        <taxon>Embryophyta</taxon>
        <taxon>Tracheophyta</taxon>
        <taxon>Spermatophyta</taxon>
        <taxon>Magnoliopsida</taxon>
        <taxon>Liliopsida</taxon>
        <taxon>Poales</taxon>
        <taxon>Poaceae</taxon>
        <taxon>PACMAD clade</taxon>
        <taxon>Arundinoideae</taxon>
        <taxon>Arundineae</taxon>
        <taxon>Arundo</taxon>
    </lineage>
</organism>
<name>A0A0A9BDZ5_ARUDO</name>
<dbReference type="EMBL" id="GBRH01235731">
    <property type="protein sequence ID" value="JAD62164.1"/>
    <property type="molecule type" value="Transcribed_RNA"/>
</dbReference>
<feature type="compositionally biased region" description="Polar residues" evidence="1">
    <location>
        <begin position="17"/>
        <end position="27"/>
    </location>
</feature>
<reference evidence="2" key="1">
    <citation type="submission" date="2014-09" db="EMBL/GenBank/DDBJ databases">
        <authorList>
            <person name="Magalhaes I.L.F."/>
            <person name="Oliveira U."/>
            <person name="Santos F.R."/>
            <person name="Vidigal T.H.D.A."/>
            <person name="Brescovit A.D."/>
            <person name="Santos A.J."/>
        </authorList>
    </citation>
    <scope>NUCLEOTIDE SEQUENCE</scope>
    <source>
        <tissue evidence="2">Shoot tissue taken approximately 20 cm above the soil surface</tissue>
    </source>
</reference>
<evidence type="ECO:0000313" key="2">
    <source>
        <dbReference type="EMBL" id="JAD62164.1"/>
    </source>
</evidence>
<protein>
    <submittedName>
        <fullName evidence="2">Uncharacterized protein</fullName>
    </submittedName>
</protein>
<feature type="region of interest" description="Disordered" evidence="1">
    <location>
        <begin position="1"/>
        <end position="27"/>
    </location>
</feature>
<dbReference type="AlphaFoldDB" id="A0A0A9BDZ5"/>